<gene>
    <name evidence="4" type="ORF">TeGR_g9587</name>
</gene>
<organism evidence="4 5">
    <name type="scientific">Tetraparma gracilis</name>
    <dbReference type="NCBI Taxonomy" id="2962635"/>
    <lineage>
        <taxon>Eukaryota</taxon>
        <taxon>Sar</taxon>
        <taxon>Stramenopiles</taxon>
        <taxon>Ochrophyta</taxon>
        <taxon>Bolidophyceae</taxon>
        <taxon>Parmales</taxon>
        <taxon>Triparmaceae</taxon>
        <taxon>Tetraparma</taxon>
    </lineage>
</organism>
<keyword evidence="2" id="KW-0812">Transmembrane</keyword>
<feature type="chain" id="PRO_5045041375" description="Transmembrane protein" evidence="3">
    <location>
        <begin position="16"/>
        <end position="162"/>
    </location>
</feature>
<evidence type="ECO:0000256" key="1">
    <source>
        <dbReference type="SAM" id="MobiDB-lite"/>
    </source>
</evidence>
<keyword evidence="5" id="KW-1185">Reference proteome</keyword>
<evidence type="ECO:0000256" key="2">
    <source>
        <dbReference type="SAM" id="Phobius"/>
    </source>
</evidence>
<keyword evidence="2" id="KW-1133">Transmembrane helix</keyword>
<comment type="caution">
    <text evidence="4">The sequence shown here is derived from an EMBL/GenBank/DDBJ whole genome shotgun (WGS) entry which is preliminary data.</text>
</comment>
<name>A0ABQ6N298_9STRA</name>
<protein>
    <recommendedName>
        <fullName evidence="6">Transmembrane protein</fullName>
    </recommendedName>
</protein>
<feature type="transmembrane region" description="Helical" evidence="2">
    <location>
        <begin position="108"/>
        <end position="130"/>
    </location>
</feature>
<dbReference type="EMBL" id="BRYB01000799">
    <property type="protein sequence ID" value="GMI37967.1"/>
    <property type="molecule type" value="Genomic_DNA"/>
</dbReference>
<accession>A0ABQ6N298</accession>
<evidence type="ECO:0008006" key="6">
    <source>
        <dbReference type="Google" id="ProtNLM"/>
    </source>
</evidence>
<feature type="region of interest" description="Disordered" evidence="1">
    <location>
        <begin position="141"/>
        <end position="162"/>
    </location>
</feature>
<evidence type="ECO:0000313" key="5">
    <source>
        <dbReference type="Proteomes" id="UP001165060"/>
    </source>
</evidence>
<feature type="signal peptide" evidence="3">
    <location>
        <begin position="1"/>
        <end position="15"/>
    </location>
</feature>
<keyword evidence="3" id="KW-0732">Signal</keyword>
<sequence length="162" mass="17456">MRLALLSLLLGLAASLRLLPPALPPLPPAVTKAAASLALAGALFQPALAPPPAHAALALPSVATAEKVVKQGMYRDYEIDAAELQQKYDDPTSKYQTKEKTKKGKGKYVSFIGVLTVGSFIIPMAQYFWYVRDDDSSDNFFAQKGVQTPPPPPPKKKGFFGK</sequence>
<dbReference type="Proteomes" id="UP001165060">
    <property type="component" value="Unassembled WGS sequence"/>
</dbReference>
<evidence type="ECO:0000256" key="3">
    <source>
        <dbReference type="SAM" id="SignalP"/>
    </source>
</evidence>
<keyword evidence="2" id="KW-0472">Membrane</keyword>
<evidence type="ECO:0000313" key="4">
    <source>
        <dbReference type="EMBL" id="GMI37967.1"/>
    </source>
</evidence>
<reference evidence="4 5" key="1">
    <citation type="journal article" date="2023" name="Commun. Biol.">
        <title>Genome analysis of Parmales, the sister group of diatoms, reveals the evolutionary specialization of diatoms from phago-mixotrophs to photoautotrophs.</title>
        <authorList>
            <person name="Ban H."/>
            <person name="Sato S."/>
            <person name="Yoshikawa S."/>
            <person name="Yamada K."/>
            <person name="Nakamura Y."/>
            <person name="Ichinomiya M."/>
            <person name="Sato N."/>
            <person name="Blanc-Mathieu R."/>
            <person name="Endo H."/>
            <person name="Kuwata A."/>
            <person name="Ogata H."/>
        </authorList>
    </citation>
    <scope>NUCLEOTIDE SEQUENCE [LARGE SCALE GENOMIC DNA]</scope>
</reference>
<proteinExistence type="predicted"/>